<evidence type="ECO:0000256" key="2">
    <source>
        <dbReference type="ARBA" id="ARBA00023315"/>
    </source>
</evidence>
<name>A0A9Q4B1Q4_SALAG</name>
<reference evidence="5" key="1">
    <citation type="submission" date="2020-06" db="EMBL/GenBank/DDBJ databases">
        <title>Insight into the genomes of haloalkaliphilic bacilli from Kenyan soda lakes.</title>
        <authorList>
            <person name="Mwirichia R."/>
            <person name="Villamizar G.C."/>
            <person name="Poehlein A."/>
            <person name="Mugweru J."/>
            <person name="Kipnyargis A."/>
            <person name="Kiplimo D."/>
            <person name="Orwa P."/>
            <person name="Daniel R."/>
        </authorList>
    </citation>
    <scope>NUCLEOTIDE SEQUENCE</scope>
    <source>
        <strain evidence="5">B1096_S55</strain>
    </source>
</reference>
<dbReference type="Proteomes" id="UP001057753">
    <property type="component" value="Unassembled WGS sequence"/>
</dbReference>
<evidence type="ECO:0000256" key="3">
    <source>
        <dbReference type="ARBA" id="ARBA00038502"/>
    </source>
</evidence>
<evidence type="ECO:0000259" key="4">
    <source>
        <dbReference type="PROSITE" id="PS51186"/>
    </source>
</evidence>
<dbReference type="PROSITE" id="PS51186">
    <property type="entry name" value="GNAT"/>
    <property type="match status" value="1"/>
</dbReference>
<keyword evidence="6" id="KW-1185">Reference proteome</keyword>
<evidence type="ECO:0000313" key="6">
    <source>
        <dbReference type="Proteomes" id="UP001057753"/>
    </source>
</evidence>
<keyword evidence="2" id="KW-0012">Acyltransferase</keyword>
<dbReference type="InterPro" id="IPR016181">
    <property type="entry name" value="Acyl_CoA_acyltransferase"/>
</dbReference>
<dbReference type="GO" id="GO:0005737">
    <property type="term" value="C:cytoplasm"/>
    <property type="evidence" value="ECO:0007669"/>
    <property type="project" value="TreeGrafter"/>
</dbReference>
<protein>
    <submittedName>
        <fullName evidence="5">GNAT family N-acetyltransferase</fullName>
    </submittedName>
</protein>
<proteinExistence type="inferred from homology"/>
<dbReference type="InterPro" id="IPR000182">
    <property type="entry name" value="GNAT_dom"/>
</dbReference>
<dbReference type="AlphaFoldDB" id="A0A9Q4B1Q4"/>
<dbReference type="RefSeq" id="WP_257821026.1">
    <property type="nucleotide sequence ID" value="NZ_JABXYM010000001.1"/>
</dbReference>
<keyword evidence="1" id="KW-0808">Transferase</keyword>
<feature type="domain" description="N-acetyltransferase" evidence="4">
    <location>
        <begin position="2"/>
        <end position="167"/>
    </location>
</feature>
<dbReference type="PANTHER" id="PTHR43792">
    <property type="entry name" value="GNAT FAMILY, PUTATIVE (AFU_ORTHOLOGUE AFUA_3G00765)-RELATED-RELATED"/>
    <property type="match status" value="1"/>
</dbReference>
<dbReference type="SUPFAM" id="SSF55729">
    <property type="entry name" value="Acyl-CoA N-acyltransferases (Nat)"/>
    <property type="match status" value="1"/>
</dbReference>
<organism evidence="5 6">
    <name type="scientific">Salipaludibacillus agaradhaerens</name>
    <name type="common">Bacillus agaradhaerens</name>
    <dbReference type="NCBI Taxonomy" id="76935"/>
    <lineage>
        <taxon>Bacteria</taxon>
        <taxon>Bacillati</taxon>
        <taxon>Bacillota</taxon>
        <taxon>Bacilli</taxon>
        <taxon>Bacillales</taxon>
        <taxon>Bacillaceae</taxon>
    </lineage>
</organism>
<gene>
    <name evidence="5" type="ORF">HXA33_07605</name>
</gene>
<dbReference type="Pfam" id="PF13302">
    <property type="entry name" value="Acetyltransf_3"/>
    <property type="match status" value="1"/>
</dbReference>
<sequence length="167" mass="19865">MITLELLTMDDRERLFCFEKENKYFFESMVPPRPETYNTKDTFNKVIEQLIDEQNRKKSYFYLIMNNQDDLVGRLNITDINNECGNIGYRIGENYCGQGLASKALKQFLLTTPDLPLKCLKAKTTNHNISSQRVLEKNQFYIVKEDDQAFLFNKHYVHFIHFQWDRG</sequence>
<accession>A0A9Q4B1Q4</accession>
<dbReference type="Gene3D" id="3.40.630.30">
    <property type="match status" value="1"/>
</dbReference>
<comment type="caution">
    <text evidence="5">The sequence shown here is derived from an EMBL/GenBank/DDBJ whole genome shotgun (WGS) entry which is preliminary data.</text>
</comment>
<dbReference type="EMBL" id="JABXYM010000001">
    <property type="protein sequence ID" value="MCR6096415.1"/>
    <property type="molecule type" value="Genomic_DNA"/>
</dbReference>
<dbReference type="PANTHER" id="PTHR43792:SF8">
    <property type="entry name" value="[RIBOSOMAL PROTEIN US5]-ALANINE N-ACETYLTRANSFERASE"/>
    <property type="match status" value="1"/>
</dbReference>
<dbReference type="GO" id="GO:0008999">
    <property type="term" value="F:protein-N-terminal-alanine acetyltransferase activity"/>
    <property type="evidence" value="ECO:0007669"/>
    <property type="project" value="TreeGrafter"/>
</dbReference>
<evidence type="ECO:0000313" key="5">
    <source>
        <dbReference type="EMBL" id="MCR6096415.1"/>
    </source>
</evidence>
<evidence type="ECO:0000256" key="1">
    <source>
        <dbReference type="ARBA" id="ARBA00022679"/>
    </source>
</evidence>
<dbReference type="InterPro" id="IPR051531">
    <property type="entry name" value="N-acetyltransferase"/>
</dbReference>
<comment type="similarity">
    <text evidence="3">Belongs to the acetyltransferase family. RimJ subfamily.</text>
</comment>